<gene>
    <name evidence="2" type="ORF">HID58_018881</name>
    <name evidence="1" type="ORF">HID58_091425</name>
</gene>
<dbReference type="Proteomes" id="UP000824890">
    <property type="component" value="Unassembled WGS sequence"/>
</dbReference>
<keyword evidence="3" id="KW-1185">Reference proteome</keyword>
<accession>A0ABQ7X002</accession>
<sequence>MRCFGGERRTKRNAEDVCCKAASGGRIRRAITGDIIFFAMFLLPRRRSMIKLHWRRLCHLCLKSHLVVIGSSPTSSTWAQNESRATMANFDFFAHLLFQILYNFVLDT</sequence>
<dbReference type="EMBL" id="JAGKQM010002581">
    <property type="protein sequence ID" value="KAH0849234.1"/>
    <property type="molecule type" value="Genomic_DNA"/>
</dbReference>
<proteinExistence type="predicted"/>
<reference evidence="1 3" key="1">
    <citation type="submission" date="2021-05" db="EMBL/GenBank/DDBJ databases">
        <title>Genome Assembly of Synthetic Allotetraploid Brassica napus Reveals Homoeologous Exchanges between Subgenomes.</title>
        <authorList>
            <person name="Davis J.T."/>
        </authorList>
    </citation>
    <scope>NUCLEOTIDE SEQUENCE [LARGE SCALE GENOMIC DNA]</scope>
    <source>
        <strain evidence="3">cv. Da-Ae</strain>
        <tissue evidence="1">Seedling</tissue>
    </source>
</reference>
<evidence type="ECO:0000313" key="1">
    <source>
        <dbReference type="EMBL" id="KAH0849234.1"/>
    </source>
</evidence>
<protein>
    <submittedName>
        <fullName evidence="1">Uncharacterized protein</fullName>
    </submittedName>
</protein>
<evidence type="ECO:0000313" key="3">
    <source>
        <dbReference type="Proteomes" id="UP000824890"/>
    </source>
</evidence>
<name>A0ABQ7X002_BRANA</name>
<dbReference type="EMBL" id="JAGKQM010000005">
    <property type="protein sequence ID" value="KAH0926625.1"/>
    <property type="molecule type" value="Genomic_DNA"/>
</dbReference>
<comment type="caution">
    <text evidence="1">The sequence shown here is derived from an EMBL/GenBank/DDBJ whole genome shotgun (WGS) entry which is preliminary data.</text>
</comment>
<organism evidence="1 3">
    <name type="scientific">Brassica napus</name>
    <name type="common">Rape</name>
    <dbReference type="NCBI Taxonomy" id="3708"/>
    <lineage>
        <taxon>Eukaryota</taxon>
        <taxon>Viridiplantae</taxon>
        <taxon>Streptophyta</taxon>
        <taxon>Embryophyta</taxon>
        <taxon>Tracheophyta</taxon>
        <taxon>Spermatophyta</taxon>
        <taxon>Magnoliopsida</taxon>
        <taxon>eudicotyledons</taxon>
        <taxon>Gunneridae</taxon>
        <taxon>Pentapetalae</taxon>
        <taxon>rosids</taxon>
        <taxon>malvids</taxon>
        <taxon>Brassicales</taxon>
        <taxon>Brassicaceae</taxon>
        <taxon>Brassiceae</taxon>
        <taxon>Brassica</taxon>
    </lineage>
</organism>
<evidence type="ECO:0000313" key="2">
    <source>
        <dbReference type="EMBL" id="KAH0926625.1"/>
    </source>
</evidence>